<evidence type="ECO:0000256" key="3">
    <source>
        <dbReference type="ARBA" id="ARBA00023054"/>
    </source>
</evidence>
<keyword evidence="9" id="KW-1185">Reference proteome</keyword>
<dbReference type="InterPro" id="IPR050465">
    <property type="entry name" value="UPF0194_transport"/>
</dbReference>
<dbReference type="Proteomes" id="UP001163336">
    <property type="component" value="Chromosome"/>
</dbReference>
<evidence type="ECO:0000256" key="1">
    <source>
        <dbReference type="ARBA" id="ARBA00004196"/>
    </source>
</evidence>
<dbReference type="Gene3D" id="2.40.30.170">
    <property type="match status" value="1"/>
</dbReference>
<keyword evidence="5" id="KW-0812">Transmembrane</keyword>
<evidence type="ECO:0000256" key="5">
    <source>
        <dbReference type="SAM" id="Phobius"/>
    </source>
</evidence>
<dbReference type="InterPro" id="IPR006143">
    <property type="entry name" value="RND_pump_MFP"/>
</dbReference>
<feature type="coiled-coil region" evidence="4">
    <location>
        <begin position="155"/>
        <end position="254"/>
    </location>
</feature>
<dbReference type="NCBIfam" id="TIGR01730">
    <property type="entry name" value="RND_mfp"/>
    <property type="match status" value="1"/>
</dbReference>
<accession>A0ABM8C1U2</accession>
<evidence type="ECO:0000256" key="4">
    <source>
        <dbReference type="SAM" id="Coils"/>
    </source>
</evidence>
<evidence type="ECO:0000256" key="2">
    <source>
        <dbReference type="ARBA" id="ARBA00009477"/>
    </source>
</evidence>
<dbReference type="PANTHER" id="PTHR32347:SF14">
    <property type="entry name" value="EFFLUX SYSTEM COMPONENT YKNX-RELATED"/>
    <property type="match status" value="1"/>
</dbReference>
<keyword evidence="3 4" id="KW-0175">Coiled coil</keyword>
<comment type="subcellular location">
    <subcellularLocation>
        <location evidence="1">Cell envelope</location>
    </subcellularLocation>
</comment>
<dbReference type="EMBL" id="AP026966">
    <property type="protein sequence ID" value="BDT57131.1"/>
    <property type="molecule type" value="Genomic_DNA"/>
</dbReference>
<gene>
    <name evidence="8" type="primary">ybjY</name>
    <name evidence="8" type="ORF">MasN3_06250</name>
</gene>
<dbReference type="Gene3D" id="2.40.420.20">
    <property type="match status" value="1"/>
</dbReference>
<organism evidence="8 9">
    <name type="scientific">Massilia varians</name>
    <dbReference type="NCBI Taxonomy" id="457921"/>
    <lineage>
        <taxon>Bacteria</taxon>
        <taxon>Pseudomonadati</taxon>
        <taxon>Pseudomonadota</taxon>
        <taxon>Betaproteobacteria</taxon>
        <taxon>Burkholderiales</taxon>
        <taxon>Oxalobacteraceae</taxon>
        <taxon>Telluria group</taxon>
        <taxon>Massilia</taxon>
    </lineage>
</organism>
<keyword evidence="5" id="KW-1133">Transmembrane helix</keyword>
<protein>
    <submittedName>
        <fullName evidence="8">ABC transporter permease</fullName>
    </submittedName>
</protein>
<comment type="similarity">
    <text evidence="2">Belongs to the membrane fusion protein (MFP) (TC 8.A.1) family.</text>
</comment>
<evidence type="ECO:0000259" key="6">
    <source>
        <dbReference type="Pfam" id="PF25973"/>
    </source>
</evidence>
<dbReference type="InterPro" id="IPR058647">
    <property type="entry name" value="BSH_CzcB-like"/>
</dbReference>
<dbReference type="InterPro" id="IPR058637">
    <property type="entry name" value="YknX-like_C"/>
</dbReference>
<evidence type="ECO:0000313" key="9">
    <source>
        <dbReference type="Proteomes" id="UP001163336"/>
    </source>
</evidence>
<dbReference type="Pfam" id="PF25989">
    <property type="entry name" value="YknX_C"/>
    <property type="match status" value="1"/>
</dbReference>
<reference evidence="8" key="1">
    <citation type="submission" date="2022-11" db="EMBL/GenBank/DDBJ databases">
        <title>Isolation and characterization of PLA-degrading bacterium Massilia sp. from Antarctic soil.</title>
        <authorList>
            <person name="Sato K."/>
            <person name="Gomez-Fuentes C."/>
            <person name="Ahmad S.A."/>
            <person name="Zulkharnain A."/>
        </authorList>
    </citation>
    <scope>NUCLEOTIDE SEQUENCE</scope>
    <source>
        <strain evidence="8">N-3</strain>
    </source>
</reference>
<proteinExistence type="inferred from homology"/>
<feature type="transmembrane region" description="Helical" evidence="5">
    <location>
        <begin position="36"/>
        <end position="56"/>
    </location>
</feature>
<evidence type="ECO:0000313" key="8">
    <source>
        <dbReference type="EMBL" id="BDT57131.1"/>
    </source>
</evidence>
<name>A0ABM8C1U2_9BURK</name>
<feature type="domain" description="CzcB-like barrel-sandwich hybrid" evidence="6">
    <location>
        <begin position="104"/>
        <end position="283"/>
    </location>
</feature>
<feature type="domain" description="YknX-like C-terminal permuted SH3-like" evidence="7">
    <location>
        <begin position="365"/>
        <end position="431"/>
    </location>
</feature>
<sequence length="433" mass="46716">MTTPSKLITQDAMIRDTSEQDAVLTPAPVHKLKRRALWVGGAAALLAISVAVLGAWTSSEHSVSEARLRIAEVTRGPLVRDASVNGRIVAAVSPTLYSTAPATVNLKVAAGDTVKKGDVLAVLESPDLTDELKRETSSYEQLKAEVARQQILARKQKLLAKREADTAEIDRLSAQRTLERYESVAQVGIIAKIDYQKAKDALNSAEIRANHASQAAALEGDDVQLALKTKINELERQRLSLANAQRRVDELTVRAPVDGFIGTLNVQNRMVVAANAPLMTLVDLSKLEVEVEVPETYVADIGLGMNAEITLPSGKATGKLSALSPEVVRNQVLARVRFDGEQPKGLRQSQRVTARLLIEERPNVLMLPRGPFVESEGGRHAYVVRDGIAVRTPVQLGATSISAVEILSGLKQGDKVVISGTDTFNNATRVTIN</sequence>
<dbReference type="Pfam" id="PF25973">
    <property type="entry name" value="BSH_CzcB"/>
    <property type="match status" value="1"/>
</dbReference>
<dbReference type="Gene3D" id="2.40.50.100">
    <property type="match status" value="1"/>
</dbReference>
<dbReference type="PANTHER" id="PTHR32347">
    <property type="entry name" value="EFFLUX SYSTEM COMPONENT YKNX-RELATED"/>
    <property type="match status" value="1"/>
</dbReference>
<evidence type="ECO:0000259" key="7">
    <source>
        <dbReference type="Pfam" id="PF25989"/>
    </source>
</evidence>
<keyword evidence="5" id="KW-0472">Membrane</keyword>